<dbReference type="AlphaFoldDB" id="A0A7S4G8F5"/>
<dbReference type="Pfam" id="PF00226">
    <property type="entry name" value="DnaJ"/>
    <property type="match status" value="1"/>
</dbReference>
<dbReference type="PANTHER" id="PTHR43948">
    <property type="entry name" value="DNAJ HOMOLOG SUBFAMILY B"/>
    <property type="match status" value="1"/>
</dbReference>
<accession>A0A7S4G8F5</accession>
<dbReference type="EMBL" id="HBJA01116129">
    <property type="protein sequence ID" value="CAE0828687.1"/>
    <property type="molecule type" value="Transcribed_RNA"/>
</dbReference>
<feature type="region of interest" description="Disordered" evidence="1">
    <location>
        <begin position="255"/>
        <end position="290"/>
    </location>
</feature>
<proteinExistence type="predicted"/>
<organism evidence="3">
    <name type="scientific">Eutreptiella gymnastica</name>
    <dbReference type="NCBI Taxonomy" id="73025"/>
    <lineage>
        <taxon>Eukaryota</taxon>
        <taxon>Discoba</taxon>
        <taxon>Euglenozoa</taxon>
        <taxon>Euglenida</taxon>
        <taxon>Spirocuta</taxon>
        <taxon>Euglenophyceae</taxon>
        <taxon>Eutreptiales</taxon>
        <taxon>Eutreptiaceae</taxon>
        <taxon>Eutreptiella</taxon>
    </lineage>
</organism>
<dbReference type="InterPro" id="IPR001623">
    <property type="entry name" value="DnaJ_domain"/>
</dbReference>
<protein>
    <recommendedName>
        <fullName evidence="2">J domain-containing protein</fullName>
    </recommendedName>
</protein>
<dbReference type="Gene3D" id="1.10.287.110">
    <property type="entry name" value="DnaJ domain"/>
    <property type="match status" value="1"/>
</dbReference>
<feature type="domain" description="J" evidence="2">
    <location>
        <begin position="43"/>
        <end position="116"/>
    </location>
</feature>
<gene>
    <name evidence="3" type="ORF">EGYM00163_LOCUS39964</name>
</gene>
<feature type="compositionally biased region" description="Acidic residues" evidence="1">
    <location>
        <begin position="27"/>
        <end position="38"/>
    </location>
</feature>
<dbReference type="SUPFAM" id="SSF46565">
    <property type="entry name" value="Chaperone J-domain"/>
    <property type="match status" value="1"/>
</dbReference>
<dbReference type="CDD" id="cd06257">
    <property type="entry name" value="DnaJ"/>
    <property type="match status" value="1"/>
</dbReference>
<reference evidence="3" key="1">
    <citation type="submission" date="2021-01" db="EMBL/GenBank/DDBJ databases">
        <authorList>
            <person name="Corre E."/>
            <person name="Pelletier E."/>
            <person name="Niang G."/>
            <person name="Scheremetjew M."/>
            <person name="Finn R."/>
            <person name="Kale V."/>
            <person name="Holt S."/>
            <person name="Cochrane G."/>
            <person name="Meng A."/>
            <person name="Brown T."/>
            <person name="Cohen L."/>
        </authorList>
    </citation>
    <scope>NUCLEOTIDE SEQUENCE</scope>
    <source>
        <strain evidence="3">CCMP1594</strain>
    </source>
</reference>
<evidence type="ECO:0000259" key="2">
    <source>
        <dbReference type="PROSITE" id="PS50076"/>
    </source>
</evidence>
<dbReference type="PROSITE" id="PS50076">
    <property type="entry name" value="DNAJ_2"/>
    <property type="match status" value="1"/>
</dbReference>
<feature type="compositionally biased region" description="Basic residues" evidence="1">
    <location>
        <begin position="264"/>
        <end position="284"/>
    </location>
</feature>
<dbReference type="InterPro" id="IPR036869">
    <property type="entry name" value="J_dom_sf"/>
</dbReference>
<evidence type="ECO:0000256" key="1">
    <source>
        <dbReference type="SAM" id="MobiDB-lite"/>
    </source>
</evidence>
<dbReference type="PANTHER" id="PTHR43948:SF10">
    <property type="entry name" value="MRJ, ISOFORM E"/>
    <property type="match status" value="1"/>
</dbReference>
<dbReference type="PRINTS" id="PR00625">
    <property type="entry name" value="JDOMAIN"/>
</dbReference>
<feature type="region of interest" description="Disordered" evidence="1">
    <location>
        <begin position="17"/>
        <end position="38"/>
    </location>
</feature>
<sequence>MWQQGFMDAASAFPDCLRGRGRGSGDDSSEEEDEDDAELPMLDFYKILKVPRDANPSRLRSAYHKLALYWNPEQNGWQYEARSAEVSEAQRMFRRVTVAYLSLKDPHRREIYDKLGYQGLAGSEQYAAESVFEVDPAAHFEAFFSGADPEDRDYLLFNGPAHFSDEDEDEDEGDTEVPIDEANRQAVARAPQQHLSATDDGILQHVSSMLGRTPAPLGAAAGALPANPWPAISQRHATHALTAQAAATLECPGNGHAPAAPPVGHKHRRSRLKKGGLIKVRRGANGRAVQ</sequence>
<dbReference type="SMART" id="SM00271">
    <property type="entry name" value="DnaJ"/>
    <property type="match status" value="1"/>
</dbReference>
<name>A0A7S4G8F5_9EUGL</name>
<evidence type="ECO:0000313" key="3">
    <source>
        <dbReference type="EMBL" id="CAE0828687.1"/>
    </source>
</evidence>